<name>A0A2P2NHG0_RHIMU</name>
<accession>A0A2P2NHG0</accession>
<sequence length="44" mass="5231">MGTYFDKGPLFVNFKKPYLRHMANCLKLEPIAPSARIYHMLYVR</sequence>
<proteinExistence type="predicted"/>
<dbReference type="AlphaFoldDB" id="A0A2P2NHG0"/>
<reference evidence="1" key="1">
    <citation type="submission" date="2018-02" db="EMBL/GenBank/DDBJ databases">
        <title>Rhizophora mucronata_Transcriptome.</title>
        <authorList>
            <person name="Meera S.P."/>
            <person name="Sreeshan A."/>
            <person name="Augustine A."/>
        </authorList>
    </citation>
    <scope>NUCLEOTIDE SEQUENCE</scope>
    <source>
        <tissue evidence="1">Leaf</tissue>
    </source>
</reference>
<organism evidence="1">
    <name type="scientific">Rhizophora mucronata</name>
    <name type="common">Asiatic mangrove</name>
    <dbReference type="NCBI Taxonomy" id="61149"/>
    <lineage>
        <taxon>Eukaryota</taxon>
        <taxon>Viridiplantae</taxon>
        <taxon>Streptophyta</taxon>
        <taxon>Embryophyta</taxon>
        <taxon>Tracheophyta</taxon>
        <taxon>Spermatophyta</taxon>
        <taxon>Magnoliopsida</taxon>
        <taxon>eudicotyledons</taxon>
        <taxon>Gunneridae</taxon>
        <taxon>Pentapetalae</taxon>
        <taxon>rosids</taxon>
        <taxon>fabids</taxon>
        <taxon>Malpighiales</taxon>
        <taxon>Rhizophoraceae</taxon>
        <taxon>Rhizophora</taxon>
    </lineage>
</organism>
<evidence type="ECO:0000313" key="1">
    <source>
        <dbReference type="EMBL" id="MBX41935.1"/>
    </source>
</evidence>
<dbReference type="EMBL" id="GGEC01061451">
    <property type="protein sequence ID" value="MBX41935.1"/>
    <property type="molecule type" value="Transcribed_RNA"/>
</dbReference>
<protein>
    <submittedName>
        <fullName evidence="1">Uncharacterized protein</fullName>
    </submittedName>
</protein>